<accession>A0ABP9PYR6</accession>
<comment type="caution">
    <text evidence="2">The sequence shown here is derived from an EMBL/GenBank/DDBJ whole genome shotgun (WGS) entry which is preliminary data.</text>
</comment>
<name>A0ABP9PYR6_9ACTN</name>
<gene>
    <name evidence="2" type="ORF">GCM10023340_37990</name>
</gene>
<evidence type="ECO:0008006" key="4">
    <source>
        <dbReference type="Google" id="ProtNLM"/>
    </source>
</evidence>
<dbReference type="RefSeq" id="WP_345462411.1">
    <property type="nucleotide sequence ID" value="NZ_BAABKG010000005.1"/>
</dbReference>
<proteinExistence type="predicted"/>
<organism evidence="2 3">
    <name type="scientific">Nocardioides marinquilinus</name>
    <dbReference type="NCBI Taxonomy" id="1210400"/>
    <lineage>
        <taxon>Bacteria</taxon>
        <taxon>Bacillati</taxon>
        <taxon>Actinomycetota</taxon>
        <taxon>Actinomycetes</taxon>
        <taxon>Propionibacteriales</taxon>
        <taxon>Nocardioidaceae</taxon>
        <taxon>Nocardioides</taxon>
    </lineage>
</organism>
<evidence type="ECO:0000313" key="2">
    <source>
        <dbReference type="EMBL" id="GAA5154440.1"/>
    </source>
</evidence>
<protein>
    <recommendedName>
        <fullName evidence="4">FHA domain-containing protein</fullName>
    </recommendedName>
</protein>
<dbReference type="Proteomes" id="UP001500221">
    <property type="component" value="Unassembled WGS sequence"/>
</dbReference>
<sequence length="283" mass="30714">MLRVTLRGAGLPTVTLGSGETLLFGRSPHHAVPDDDPDDALRVTAIALPRCAPHVSRLLGELVVGDEIARLRWHGSGETQVASLFDAPGGARRVTVAEGMSLLLDEGENQLLVMRGRQTGPDTYADLAIVVDVATSAAAGASRPRPSEEDDLEADAAVTAPAPRLPPLSREWYVALALSEPWLTGTDDYPRPPSNREIYERVLEWHGYAWNLERAQRVDDAIRAISALAFGPKDDPFRAGRGRAQNVRFAIGRRTAEVRLVTVDDLERVERAAAERKVPPAVS</sequence>
<evidence type="ECO:0000256" key="1">
    <source>
        <dbReference type="SAM" id="MobiDB-lite"/>
    </source>
</evidence>
<keyword evidence="3" id="KW-1185">Reference proteome</keyword>
<reference evidence="3" key="1">
    <citation type="journal article" date="2019" name="Int. J. Syst. Evol. Microbiol.">
        <title>The Global Catalogue of Microorganisms (GCM) 10K type strain sequencing project: providing services to taxonomists for standard genome sequencing and annotation.</title>
        <authorList>
            <consortium name="The Broad Institute Genomics Platform"/>
            <consortium name="The Broad Institute Genome Sequencing Center for Infectious Disease"/>
            <person name="Wu L."/>
            <person name="Ma J."/>
        </authorList>
    </citation>
    <scope>NUCLEOTIDE SEQUENCE [LARGE SCALE GENOMIC DNA]</scope>
    <source>
        <strain evidence="3">JCM 18459</strain>
    </source>
</reference>
<evidence type="ECO:0000313" key="3">
    <source>
        <dbReference type="Proteomes" id="UP001500221"/>
    </source>
</evidence>
<dbReference type="EMBL" id="BAABKG010000005">
    <property type="protein sequence ID" value="GAA5154440.1"/>
    <property type="molecule type" value="Genomic_DNA"/>
</dbReference>
<feature type="region of interest" description="Disordered" evidence="1">
    <location>
        <begin position="138"/>
        <end position="159"/>
    </location>
</feature>